<evidence type="ECO:0000313" key="1">
    <source>
        <dbReference type="EMBL" id="GCD12894.1"/>
    </source>
</evidence>
<comment type="caution">
    <text evidence="1">The sequence shown here is derived from an EMBL/GenBank/DDBJ whole genome shotgun (WGS) entry which is preliminary data.</text>
</comment>
<organism evidence="1 2">
    <name type="scientific">Clostridium tagluense</name>
    <dbReference type="NCBI Taxonomy" id="360422"/>
    <lineage>
        <taxon>Bacteria</taxon>
        <taxon>Bacillati</taxon>
        <taxon>Bacillota</taxon>
        <taxon>Clostridia</taxon>
        <taxon>Eubacteriales</taxon>
        <taxon>Clostridiaceae</taxon>
        <taxon>Clostridium</taxon>
    </lineage>
</organism>
<dbReference type="Proteomes" id="UP000287872">
    <property type="component" value="Unassembled WGS sequence"/>
</dbReference>
<keyword evidence="2" id="KW-1185">Reference proteome</keyword>
<gene>
    <name evidence="1" type="ORF">Ctaglu_45170</name>
</gene>
<name>A0A401UTQ5_9CLOT</name>
<sequence>MQLNAIQKTCKVLESMYDGNTVEVGEDAYCMNDDNEIGIPLYDAKGEKTENMITIDFELNAFIKMCSNISELDMLGIIANKVLQKQQ</sequence>
<accession>A0A401UTQ5</accession>
<dbReference type="RefSeq" id="WP_125005957.1">
    <property type="nucleotide sequence ID" value="NZ_BHYK01000045.1"/>
</dbReference>
<dbReference type="EMBL" id="BHYK01000045">
    <property type="protein sequence ID" value="GCD12894.1"/>
    <property type="molecule type" value="Genomic_DNA"/>
</dbReference>
<protein>
    <submittedName>
        <fullName evidence="1">Uncharacterized protein</fullName>
    </submittedName>
</protein>
<reference evidence="1 2" key="1">
    <citation type="submission" date="2018-11" db="EMBL/GenBank/DDBJ databases">
        <title>Genome sequencing and assembly of Clostridium tagluense strain A121.</title>
        <authorList>
            <person name="Murakami T."/>
            <person name="Segawa T."/>
            <person name="Shcherbakova V.A."/>
            <person name="Mori H."/>
            <person name="Yoshimura Y."/>
        </authorList>
    </citation>
    <scope>NUCLEOTIDE SEQUENCE [LARGE SCALE GENOMIC DNA]</scope>
    <source>
        <strain evidence="1 2">A121</strain>
    </source>
</reference>
<dbReference type="AlphaFoldDB" id="A0A401UTQ5"/>
<proteinExistence type="predicted"/>
<evidence type="ECO:0000313" key="2">
    <source>
        <dbReference type="Proteomes" id="UP000287872"/>
    </source>
</evidence>